<dbReference type="Proteomes" id="UP000886800">
    <property type="component" value="Unassembled WGS sequence"/>
</dbReference>
<sequence length="168" mass="18925">MTNQVWFAHTQSEDLPAACRRLLAAALGGPARVEHLPGGQPWLPEYPQVQVSLAHTRGGVAVALSEAPVGLDLERLGRPVRPGLADRYFTPTERAYARDPQRVLEVWTRKEALLKREGIGLRMRLGRVETLERPDLVSWRREGFQFSFCGTPAVFCWRCIPLDGEQPR</sequence>
<evidence type="ECO:0000313" key="3">
    <source>
        <dbReference type="EMBL" id="HIX65677.1"/>
    </source>
</evidence>
<feature type="domain" description="4'-phosphopantetheinyl transferase" evidence="2">
    <location>
        <begin position="68"/>
        <end position="160"/>
    </location>
</feature>
<accession>A0A9D1WRN5</accession>
<dbReference type="Gene3D" id="3.90.470.20">
    <property type="entry name" value="4'-phosphopantetheinyl transferase domain"/>
    <property type="match status" value="2"/>
</dbReference>
<dbReference type="AlphaFoldDB" id="A0A9D1WRN5"/>
<protein>
    <submittedName>
        <fullName evidence="3">4'-phosphopantetheinyl transferase superfamily protein</fullName>
    </submittedName>
</protein>
<evidence type="ECO:0000256" key="1">
    <source>
        <dbReference type="ARBA" id="ARBA00022679"/>
    </source>
</evidence>
<dbReference type="InterPro" id="IPR037143">
    <property type="entry name" value="4-PPantetheinyl_Trfase_dom_sf"/>
</dbReference>
<dbReference type="InterPro" id="IPR008278">
    <property type="entry name" value="4-PPantetheinyl_Trfase_dom"/>
</dbReference>
<gene>
    <name evidence="3" type="ORF">H9736_05450</name>
</gene>
<dbReference type="GO" id="GO:0008897">
    <property type="term" value="F:holo-[acyl-carrier-protein] synthase activity"/>
    <property type="evidence" value="ECO:0007669"/>
    <property type="project" value="InterPro"/>
</dbReference>
<dbReference type="Pfam" id="PF01648">
    <property type="entry name" value="ACPS"/>
    <property type="match status" value="1"/>
</dbReference>
<dbReference type="SUPFAM" id="SSF56214">
    <property type="entry name" value="4'-phosphopantetheinyl transferase"/>
    <property type="match status" value="1"/>
</dbReference>
<keyword evidence="1 3" id="KW-0808">Transferase</keyword>
<reference evidence="3" key="1">
    <citation type="journal article" date="2021" name="PeerJ">
        <title>Extensive microbial diversity within the chicken gut microbiome revealed by metagenomics and culture.</title>
        <authorList>
            <person name="Gilroy R."/>
            <person name="Ravi A."/>
            <person name="Getino M."/>
            <person name="Pursley I."/>
            <person name="Horton D.L."/>
            <person name="Alikhan N.F."/>
            <person name="Baker D."/>
            <person name="Gharbi K."/>
            <person name="Hall N."/>
            <person name="Watson M."/>
            <person name="Adriaenssens E.M."/>
            <person name="Foster-Nyarko E."/>
            <person name="Jarju S."/>
            <person name="Secka A."/>
            <person name="Antonio M."/>
            <person name="Oren A."/>
            <person name="Chaudhuri R.R."/>
            <person name="La Ragione R."/>
            <person name="Hildebrand F."/>
            <person name="Pallen M.J."/>
        </authorList>
    </citation>
    <scope>NUCLEOTIDE SEQUENCE</scope>
    <source>
        <strain evidence="3">CHK188-5543</strain>
    </source>
</reference>
<evidence type="ECO:0000313" key="4">
    <source>
        <dbReference type="Proteomes" id="UP000886800"/>
    </source>
</evidence>
<name>A0A9D1WRN5_9FIRM</name>
<dbReference type="EMBL" id="DXES01000121">
    <property type="protein sequence ID" value="HIX65677.1"/>
    <property type="molecule type" value="Genomic_DNA"/>
</dbReference>
<comment type="caution">
    <text evidence="3">The sequence shown here is derived from an EMBL/GenBank/DDBJ whole genome shotgun (WGS) entry which is preliminary data.</text>
</comment>
<organism evidence="3 4">
    <name type="scientific">Candidatus Anaerotruncus excrementipullorum</name>
    <dbReference type="NCBI Taxonomy" id="2838465"/>
    <lineage>
        <taxon>Bacteria</taxon>
        <taxon>Bacillati</taxon>
        <taxon>Bacillota</taxon>
        <taxon>Clostridia</taxon>
        <taxon>Eubacteriales</taxon>
        <taxon>Oscillospiraceae</taxon>
        <taxon>Anaerotruncus</taxon>
    </lineage>
</organism>
<proteinExistence type="predicted"/>
<evidence type="ECO:0000259" key="2">
    <source>
        <dbReference type="Pfam" id="PF01648"/>
    </source>
</evidence>
<reference evidence="3" key="2">
    <citation type="submission" date="2021-04" db="EMBL/GenBank/DDBJ databases">
        <authorList>
            <person name="Gilroy R."/>
        </authorList>
    </citation>
    <scope>NUCLEOTIDE SEQUENCE</scope>
    <source>
        <strain evidence="3">CHK188-5543</strain>
    </source>
</reference>
<dbReference type="GO" id="GO:0000287">
    <property type="term" value="F:magnesium ion binding"/>
    <property type="evidence" value="ECO:0007669"/>
    <property type="project" value="InterPro"/>
</dbReference>